<organism evidence="11 12">
    <name type="scientific">Armadillidium nasatum</name>
    <dbReference type="NCBI Taxonomy" id="96803"/>
    <lineage>
        <taxon>Eukaryota</taxon>
        <taxon>Metazoa</taxon>
        <taxon>Ecdysozoa</taxon>
        <taxon>Arthropoda</taxon>
        <taxon>Crustacea</taxon>
        <taxon>Multicrustacea</taxon>
        <taxon>Malacostraca</taxon>
        <taxon>Eumalacostraca</taxon>
        <taxon>Peracarida</taxon>
        <taxon>Isopoda</taxon>
        <taxon>Oniscidea</taxon>
        <taxon>Crinocheta</taxon>
        <taxon>Armadillidiidae</taxon>
        <taxon>Armadillidium</taxon>
    </lineage>
</organism>
<comment type="subcellular location">
    <subcellularLocation>
        <location evidence="2">Endosome membrane</location>
        <topology evidence="2">Multi-pass membrane protein</topology>
    </subcellularLocation>
    <subcellularLocation>
        <location evidence="1">Lysosome membrane</location>
        <topology evidence="1">Multi-pass membrane protein</topology>
    </subcellularLocation>
</comment>
<feature type="transmembrane region" description="Helical" evidence="10">
    <location>
        <begin position="125"/>
        <end position="145"/>
    </location>
</feature>
<dbReference type="OrthoDB" id="5954402at2759"/>
<keyword evidence="5 10" id="KW-0812">Transmembrane</keyword>
<proteinExistence type="inferred from homology"/>
<dbReference type="AlphaFoldDB" id="A0A5N5SWI7"/>
<evidence type="ECO:0000256" key="6">
    <source>
        <dbReference type="ARBA" id="ARBA00022753"/>
    </source>
</evidence>
<protein>
    <submittedName>
        <fullName evidence="11">Uncharacterized protein</fullName>
    </submittedName>
</protein>
<dbReference type="PANTHER" id="PTHR31525">
    <property type="entry name" value="HEME TRANSPORTER HRG1"/>
    <property type="match status" value="1"/>
</dbReference>
<comment type="caution">
    <text evidence="11">The sequence shown here is derived from an EMBL/GenBank/DDBJ whole genome shotgun (WGS) entry which is preliminary data.</text>
</comment>
<keyword evidence="9" id="KW-0458">Lysosome</keyword>
<dbReference type="GO" id="GO:0005765">
    <property type="term" value="C:lysosomal membrane"/>
    <property type="evidence" value="ECO:0007669"/>
    <property type="project" value="UniProtKB-SubCell"/>
</dbReference>
<feature type="transmembrane region" description="Helical" evidence="10">
    <location>
        <begin position="87"/>
        <end position="110"/>
    </location>
</feature>
<dbReference type="InterPro" id="IPR026218">
    <property type="entry name" value="HRG"/>
</dbReference>
<feature type="non-terminal residue" evidence="11">
    <location>
        <position position="1"/>
    </location>
</feature>
<keyword evidence="8 10" id="KW-0472">Membrane</keyword>
<keyword evidence="12" id="KW-1185">Reference proteome</keyword>
<evidence type="ECO:0000313" key="11">
    <source>
        <dbReference type="EMBL" id="KAB7498382.1"/>
    </source>
</evidence>
<dbReference type="GO" id="GO:0010008">
    <property type="term" value="C:endosome membrane"/>
    <property type="evidence" value="ECO:0007669"/>
    <property type="project" value="UniProtKB-SubCell"/>
</dbReference>
<dbReference type="GO" id="GO:0005886">
    <property type="term" value="C:plasma membrane"/>
    <property type="evidence" value="ECO:0007669"/>
    <property type="project" value="TreeGrafter"/>
</dbReference>
<dbReference type="GO" id="GO:0015232">
    <property type="term" value="F:heme transmembrane transporter activity"/>
    <property type="evidence" value="ECO:0007669"/>
    <property type="project" value="InterPro"/>
</dbReference>
<dbReference type="EMBL" id="SEYY01019330">
    <property type="protein sequence ID" value="KAB7498382.1"/>
    <property type="molecule type" value="Genomic_DNA"/>
</dbReference>
<comment type="similarity">
    <text evidence="3">Belongs to the HRG family.</text>
</comment>
<accession>A0A5N5SWI7</accession>
<evidence type="ECO:0000313" key="12">
    <source>
        <dbReference type="Proteomes" id="UP000326759"/>
    </source>
</evidence>
<gene>
    <name evidence="11" type="ORF">Anas_09180</name>
</gene>
<dbReference type="GO" id="GO:0020037">
    <property type="term" value="F:heme binding"/>
    <property type="evidence" value="ECO:0007669"/>
    <property type="project" value="TreeGrafter"/>
</dbReference>
<name>A0A5N5SWI7_9CRUS</name>
<evidence type="ECO:0000256" key="5">
    <source>
        <dbReference type="ARBA" id="ARBA00022692"/>
    </source>
</evidence>
<sequence>QEFFSGKKNDTMYTKCDIVYLIFAFIGVLSGLSGFITFMFVYGNVQAGIWAFFTGFYAMATAFLFGLKMVEILDEWYGPDQMFRISLLGFAGSFASFVASVCYVSIIISFEENFPKKSTYGKSHIIMLVWSLLCLKWSLTSGYVARNQSKRLRSGYQAL</sequence>
<evidence type="ECO:0000256" key="8">
    <source>
        <dbReference type="ARBA" id="ARBA00023136"/>
    </source>
</evidence>
<dbReference type="PANTHER" id="PTHR31525:SF1">
    <property type="entry name" value="HEME TRANSPORTER HRG1"/>
    <property type="match status" value="1"/>
</dbReference>
<evidence type="ECO:0000256" key="10">
    <source>
        <dbReference type="SAM" id="Phobius"/>
    </source>
</evidence>
<keyword evidence="6" id="KW-0967">Endosome</keyword>
<evidence type="ECO:0000256" key="3">
    <source>
        <dbReference type="ARBA" id="ARBA00006203"/>
    </source>
</evidence>
<evidence type="ECO:0000256" key="9">
    <source>
        <dbReference type="ARBA" id="ARBA00023228"/>
    </source>
</evidence>
<keyword evidence="4" id="KW-0813">Transport</keyword>
<feature type="transmembrane region" description="Helical" evidence="10">
    <location>
        <begin position="47"/>
        <end position="67"/>
    </location>
</feature>
<evidence type="ECO:0000256" key="4">
    <source>
        <dbReference type="ARBA" id="ARBA00022448"/>
    </source>
</evidence>
<evidence type="ECO:0000256" key="2">
    <source>
        <dbReference type="ARBA" id="ARBA00004337"/>
    </source>
</evidence>
<evidence type="ECO:0000256" key="1">
    <source>
        <dbReference type="ARBA" id="ARBA00004155"/>
    </source>
</evidence>
<feature type="transmembrane region" description="Helical" evidence="10">
    <location>
        <begin position="18"/>
        <end position="41"/>
    </location>
</feature>
<keyword evidence="7 10" id="KW-1133">Transmembrane helix</keyword>
<evidence type="ECO:0000256" key="7">
    <source>
        <dbReference type="ARBA" id="ARBA00022989"/>
    </source>
</evidence>
<dbReference type="Proteomes" id="UP000326759">
    <property type="component" value="Unassembled WGS sequence"/>
</dbReference>
<reference evidence="11 12" key="1">
    <citation type="journal article" date="2019" name="PLoS Biol.">
        <title>Sex chromosomes control vertical transmission of feminizing Wolbachia symbionts in an isopod.</title>
        <authorList>
            <person name="Becking T."/>
            <person name="Chebbi M.A."/>
            <person name="Giraud I."/>
            <person name="Moumen B."/>
            <person name="Laverre T."/>
            <person name="Caubet Y."/>
            <person name="Peccoud J."/>
            <person name="Gilbert C."/>
            <person name="Cordaux R."/>
        </authorList>
    </citation>
    <scope>NUCLEOTIDE SEQUENCE [LARGE SCALE GENOMIC DNA]</scope>
    <source>
        <strain evidence="11">ANa2</strain>
        <tissue evidence="11">Whole body excluding digestive tract and cuticle</tissue>
    </source>
</reference>